<name>A0ACB8ZAU7_9ASTR</name>
<dbReference type="EMBL" id="CM042043">
    <property type="protein sequence ID" value="KAI3694722.1"/>
    <property type="molecule type" value="Genomic_DNA"/>
</dbReference>
<gene>
    <name evidence="1" type="ORF">L1987_77692</name>
</gene>
<protein>
    <submittedName>
        <fullName evidence="1">Uncharacterized protein</fullName>
    </submittedName>
</protein>
<keyword evidence="2" id="KW-1185">Reference proteome</keyword>
<evidence type="ECO:0000313" key="2">
    <source>
        <dbReference type="Proteomes" id="UP001056120"/>
    </source>
</evidence>
<evidence type="ECO:0000313" key="1">
    <source>
        <dbReference type="EMBL" id="KAI3694722.1"/>
    </source>
</evidence>
<organism evidence="1 2">
    <name type="scientific">Smallanthus sonchifolius</name>
    <dbReference type="NCBI Taxonomy" id="185202"/>
    <lineage>
        <taxon>Eukaryota</taxon>
        <taxon>Viridiplantae</taxon>
        <taxon>Streptophyta</taxon>
        <taxon>Embryophyta</taxon>
        <taxon>Tracheophyta</taxon>
        <taxon>Spermatophyta</taxon>
        <taxon>Magnoliopsida</taxon>
        <taxon>eudicotyledons</taxon>
        <taxon>Gunneridae</taxon>
        <taxon>Pentapetalae</taxon>
        <taxon>asterids</taxon>
        <taxon>campanulids</taxon>
        <taxon>Asterales</taxon>
        <taxon>Asteraceae</taxon>
        <taxon>Asteroideae</taxon>
        <taxon>Heliantheae alliance</taxon>
        <taxon>Millerieae</taxon>
        <taxon>Smallanthus</taxon>
    </lineage>
</organism>
<sequence>MQIMKRKKASLEPVFTYYCTKFVYMFGVKALLIHVVSYMNKVLFVMSVDEETIPDPHKLCDDLEESLRNIKASAQSLKSHNVE</sequence>
<reference evidence="2" key="1">
    <citation type="journal article" date="2022" name="Mol. Ecol. Resour.">
        <title>The genomes of chicory, endive, great burdock and yacon provide insights into Asteraceae palaeo-polyploidization history and plant inulin production.</title>
        <authorList>
            <person name="Fan W."/>
            <person name="Wang S."/>
            <person name="Wang H."/>
            <person name="Wang A."/>
            <person name="Jiang F."/>
            <person name="Liu H."/>
            <person name="Zhao H."/>
            <person name="Xu D."/>
            <person name="Zhang Y."/>
        </authorList>
    </citation>
    <scope>NUCLEOTIDE SEQUENCE [LARGE SCALE GENOMIC DNA]</scope>
    <source>
        <strain evidence="2">cv. Yunnan</strain>
    </source>
</reference>
<accession>A0ACB8ZAU7</accession>
<dbReference type="Proteomes" id="UP001056120">
    <property type="component" value="Linkage Group LG26"/>
</dbReference>
<proteinExistence type="predicted"/>
<comment type="caution">
    <text evidence="1">The sequence shown here is derived from an EMBL/GenBank/DDBJ whole genome shotgun (WGS) entry which is preliminary data.</text>
</comment>
<reference evidence="1 2" key="2">
    <citation type="journal article" date="2022" name="Mol. Ecol. Resour.">
        <title>The genomes of chicory, endive, great burdock and yacon provide insights into Asteraceae paleo-polyploidization history and plant inulin production.</title>
        <authorList>
            <person name="Fan W."/>
            <person name="Wang S."/>
            <person name="Wang H."/>
            <person name="Wang A."/>
            <person name="Jiang F."/>
            <person name="Liu H."/>
            <person name="Zhao H."/>
            <person name="Xu D."/>
            <person name="Zhang Y."/>
        </authorList>
    </citation>
    <scope>NUCLEOTIDE SEQUENCE [LARGE SCALE GENOMIC DNA]</scope>
    <source>
        <strain evidence="2">cv. Yunnan</strain>
        <tissue evidence="1">Leaves</tissue>
    </source>
</reference>